<accession>A0A3S1ITK5</accession>
<reference evidence="1" key="2">
    <citation type="journal article" date="2019" name="Genome Biol. Evol.">
        <title>Day and night: Metabolic profiles and evolutionary relationships of six axenic non-marine cyanobacteria.</title>
        <authorList>
            <person name="Will S.E."/>
            <person name="Henke P."/>
            <person name="Boedeker C."/>
            <person name="Huang S."/>
            <person name="Brinkmann H."/>
            <person name="Rohde M."/>
            <person name="Jarek M."/>
            <person name="Friedl T."/>
            <person name="Seufert S."/>
            <person name="Schumacher M."/>
            <person name="Overmann J."/>
            <person name="Neumann-Schaal M."/>
            <person name="Petersen J."/>
        </authorList>
    </citation>
    <scope>NUCLEOTIDE SEQUENCE [LARGE SCALE GENOMIC DNA]</scope>
    <source>
        <strain evidence="1">PCC 7102</strain>
    </source>
</reference>
<dbReference type="Proteomes" id="UP000271624">
    <property type="component" value="Unassembled WGS sequence"/>
</dbReference>
<name>A0A3S1ITK5_9CYAN</name>
<comment type="caution">
    <text evidence="1">The sequence shown here is derived from an EMBL/GenBank/DDBJ whole genome shotgun (WGS) entry which is preliminary data.</text>
</comment>
<protein>
    <recommendedName>
        <fullName evidence="3">Peptidase S1</fullName>
    </recommendedName>
</protein>
<dbReference type="EMBL" id="RSCL01000017">
    <property type="protein sequence ID" value="RUT02175.1"/>
    <property type="molecule type" value="Genomic_DNA"/>
</dbReference>
<evidence type="ECO:0000313" key="1">
    <source>
        <dbReference type="EMBL" id="RUT02175.1"/>
    </source>
</evidence>
<reference evidence="1" key="1">
    <citation type="submission" date="2018-12" db="EMBL/GenBank/DDBJ databases">
        <authorList>
            <person name="Will S."/>
            <person name="Neumann-Schaal M."/>
            <person name="Henke P."/>
        </authorList>
    </citation>
    <scope>NUCLEOTIDE SEQUENCE</scope>
    <source>
        <strain evidence="1">PCC 7102</strain>
    </source>
</reference>
<evidence type="ECO:0008006" key="3">
    <source>
        <dbReference type="Google" id="ProtNLM"/>
    </source>
</evidence>
<sequence>MLNKTFKLSFLLVTVAVTSVINTHVRAQEAPIFGDVTIGQKFGPDPVTVRGMSGGDVAGRRITNSPDTPTGPCAGFFDEKPDHTIELKNRFEYLKLRVESPADTTLIVKGPGGAWCNDDLDGKNPGIVGAWLPGTYNVWIGSYRKNSYIPYTLQITETK</sequence>
<dbReference type="OrthoDB" id="5973611at2"/>
<dbReference type="RefSeq" id="WP_127084445.1">
    <property type="nucleotide sequence ID" value="NZ_RSCL01000017.1"/>
</dbReference>
<proteinExistence type="predicted"/>
<organism evidence="1 2">
    <name type="scientific">Dulcicalothrix desertica PCC 7102</name>
    <dbReference type="NCBI Taxonomy" id="232991"/>
    <lineage>
        <taxon>Bacteria</taxon>
        <taxon>Bacillati</taxon>
        <taxon>Cyanobacteriota</taxon>
        <taxon>Cyanophyceae</taxon>
        <taxon>Nostocales</taxon>
        <taxon>Calotrichaceae</taxon>
        <taxon>Dulcicalothrix</taxon>
    </lineage>
</organism>
<evidence type="ECO:0000313" key="2">
    <source>
        <dbReference type="Proteomes" id="UP000271624"/>
    </source>
</evidence>
<keyword evidence="2" id="KW-1185">Reference proteome</keyword>
<gene>
    <name evidence="1" type="ORF">DSM106972_062500</name>
</gene>
<dbReference type="AlphaFoldDB" id="A0A3S1ITK5"/>